<dbReference type="InterPro" id="IPR058739">
    <property type="entry name" value="NicX"/>
</dbReference>
<dbReference type="PANTHER" id="PTHR34448:SF1">
    <property type="entry name" value="BLL6088 PROTEIN"/>
    <property type="match status" value="1"/>
</dbReference>
<dbReference type="AlphaFoldDB" id="A0A7X9RVL2"/>
<dbReference type="InterPro" id="IPR052170">
    <property type="entry name" value="M29_Exopeptidase"/>
</dbReference>
<dbReference type="SUPFAM" id="SSF144052">
    <property type="entry name" value="Thermophilic metalloprotease-like"/>
    <property type="match status" value="1"/>
</dbReference>
<gene>
    <name evidence="2" type="ORF">HHU12_16115</name>
</gene>
<keyword evidence="1" id="KW-0479">Metal-binding</keyword>
<protein>
    <recommendedName>
        <fullName evidence="4">Leucyl aminopeptidase</fullName>
    </recommendedName>
</protein>
<dbReference type="EMBL" id="JABANE010000042">
    <property type="protein sequence ID" value="NME69503.1"/>
    <property type="molecule type" value="Genomic_DNA"/>
</dbReference>
<organism evidence="2 3">
    <name type="scientific">Flammeovirga aprica JL-4</name>
    <dbReference type="NCBI Taxonomy" id="694437"/>
    <lineage>
        <taxon>Bacteria</taxon>
        <taxon>Pseudomonadati</taxon>
        <taxon>Bacteroidota</taxon>
        <taxon>Cytophagia</taxon>
        <taxon>Cytophagales</taxon>
        <taxon>Flammeovirgaceae</taxon>
        <taxon>Flammeovirga</taxon>
    </lineage>
</organism>
<dbReference type="Pfam" id="PF26233">
    <property type="entry name" value="NicX"/>
    <property type="match status" value="1"/>
</dbReference>
<accession>A0A7X9RVL2</accession>
<comment type="caution">
    <text evidence="2">The sequence shown here is derived from an EMBL/GenBank/DDBJ whole genome shotgun (WGS) entry which is preliminary data.</text>
</comment>
<evidence type="ECO:0000313" key="3">
    <source>
        <dbReference type="Proteomes" id="UP000576082"/>
    </source>
</evidence>
<proteinExistence type="predicted"/>
<evidence type="ECO:0008006" key="4">
    <source>
        <dbReference type="Google" id="ProtNLM"/>
    </source>
</evidence>
<evidence type="ECO:0000313" key="2">
    <source>
        <dbReference type="EMBL" id="NME69503.1"/>
    </source>
</evidence>
<dbReference type="GO" id="GO:0046872">
    <property type="term" value="F:metal ion binding"/>
    <property type="evidence" value="ECO:0007669"/>
    <property type="project" value="UniProtKB-KW"/>
</dbReference>
<dbReference type="PANTHER" id="PTHR34448">
    <property type="entry name" value="AMINOPEPTIDASE"/>
    <property type="match status" value="1"/>
</dbReference>
<reference evidence="2 3" key="1">
    <citation type="submission" date="2020-04" db="EMBL/GenBank/DDBJ databases">
        <title>Flammeovirga sp. SR4, a novel species isolated from seawater.</title>
        <authorList>
            <person name="Wang X."/>
        </authorList>
    </citation>
    <scope>NUCLEOTIDE SEQUENCE [LARGE SCALE GENOMIC DNA]</scope>
    <source>
        <strain evidence="2 3">ATCC 23126</strain>
    </source>
</reference>
<sequence>MFKVQEGEIVALTADSGSDMDLVNALAKEVESLKAKPLVLIVPQAKYDGQDGMKYWPHEALTPALCNVDVWIDLQSIVMLYSDIWETAMAQNKKLRYLILGDSPIDSLLRIFTHFDIPTLKHLLNEVLDLAKRSKTIHISSANGTDVKYDIDLSYAFDIDDGDYSTPIFGTAPGYVNIVPKLKSMEGKIVFDTLMNADLSGENRVEFLMEEGSIIKIEGNKEADQFKEYISSFKDENMYKISHNMIGLNPGVTELSGDIVEDERVWGGVDFGFGYTSPMDMPPHGQEAASHFDGVVEKVTIKFDETLIIKDGEVCLPSLLPLADKLKQTDQQTYE</sequence>
<name>A0A7X9RVL2_9BACT</name>
<evidence type="ECO:0000256" key="1">
    <source>
        <dbReference type="ARBA" id="ARBA00022723"/>
    </source>
</evidence>
<keyword evidence="3" id="KW-1185">Reference proteome</keyword>
<dbReference type="RefSeq" id="WP_169657776.1">
    <property type="nucleotide sequence ID" value="NZ_JABANE010000042.1"/>
</dbReference>
<dbReference type="Proteomes" id="UP000576082">
    <property type="component" value="Unassembled WGS sequence"/>
</dbReference>